<name>A0A7W9M486_9PSEU</name>
<keyword evidence="3" id="KW-1185">Reference proteome</keyword>
<dbReference type="InterPro" id="IPR036188">
    <property type="entry name" value="FAD/NAD-bd_sf"/>
</dbReference>
<dbReference type="Gene3D" id="1.20.1440.240">
    <property type="match status" value="1"/>
</dbReference>
<protein>
    <submittedName>
        <fullName evidence="2">Monoamine oxidase</fullName>
    </submittedName>
</protein>
<dbReference type="PANTHER" id="PTHR42923">
    <property type="entry name" value="PROTOPORPHYRINOGEN OXIDASE"/>
    <property type="match status" value="1"/>
</dbReference>
<dbReference type="Gene3D" id="3.90.660.10">
    <property type="match status" value="1"/>
</dbReference>
<dbReference type="SUPFAM" id="SSF54373">
    <property type="entry name" value="FAD-linked reductases, C-terminal domain"/>
    <property type="match status" value="1"/>
</dbReference>
<dbReference type="Pfam" id="PF01593">
    <property type="entry name" value="Amino_oxidase"/>
    <property type="match status" value="1"/>
</dbReference>
<gene>
    <name evidence="2" type="ORF">F4560_006615</name>
</gene>
<accession>A0A7W9M486</accession>
<dbReference type="GO" id="GO:0016491">
    <property type="term" value="F:oxidoreductase activity"/>
    <property type="evidence" value="ECO:0007669"/>
    <property type="project" value="InterPro"/>
</dbReference>
<dbReference type="InterPro" id="IPR050464">
    <property type="entry name" value="Zeta_carotene_desat/Oxidored"/>
</dbReference>
<proteinExistence type="predicted"/>
<evidence type="ECO:0000259" key="1">
    <source>
        <dbReference type="Pfam" id="PF01593"/>
    </source>
</evidence>
<dbReference type="InterPro" id="IPR002937">
    <property type="entry name" value="Amino_oxidase"/>
</dbReference>
<dbReference type="Gene3D" id="3.50.50.60">
    <property type="entry name" value="FAD/NAD(P)-binding domain"/>
    <property type="match status" value="1"/>
</dbReference>
<evidence type="ECO:0000313" key="2">
    <source>
        <dbReference type="EMBL" id="MBB5806847.1"/>
    </source>
</evidence>
<reference evidence="2 3" key="1">
    <citation type="submission" date="2020-08" db="EMBL/GenBank/DDBJ databases">
        <title>Sequencing the genomes of 1000 actinobacteria strains.</title>
        <authorList>
            <person name="Klenk H.-P."/>
        </authorList>
    </citation>
    <scope>NUCLEOTIDE SEQUENCE [LARGE SCALE GENOMIC DNA]</scope>
    <source>
        <strain evidence="2 3">DSM 45486</strain>
    </source>
</reference>
<dbReference type="SUPFAM" id="SSF51905">
    <property type="entry name" value="FAD/NAD(P)-binding domain"/>
    <property type="match status" value="1"/>
</dbReference>
<organism evidence="2 3">
    <name type="scientific">Saccharothrix ecbatanensis</name>
    <dbReference type="NCBI Taxonomy" id="1105145"/>
    <lineage>
        <taxon>Bacteria</taxon>
        <taxon>Bacillati</taxon>
        <taxon>Actinomycetota</taxon>
        <taxon>Actinomycetes</taxon>
        <taxon>Pseudonocardiales</taxon>
        <taxon>Pseudonocardiaceae</taxon>
        <taxon>Saccharothrix</taxon>
    </lineage>
</organism>
<dbReference type="EMBL" id="JACHMO010000001">
    <property type="protein sequence ID" value="MBB5806847.1"/>
    <property type="molecule type" value="Genomic_DNA"/>
</dbReference>
<sequence length="487" mass="53737">MLDLAVVGAGVGGCYCAYRLVTDTGPGDGIALFEQTDRIGGRLWSEPVRDAPHLIAELGAMRLHRGLRSALALVRHLGLDLAPFEFGRPENLVHRRGVAMRCRELPGDRIVEAAERLVPGFAELRRRHHEAEERGDRRRSESLLDVFRDQRDQTRVSGRPLDELTWPHALDFALGPAAVAFLHDTGGYDLRRSGENAATQLDLVFRTPPDAEYVTLRHGMQGLPDALHARFTAAGGTTRTGHRLVRLDKEADHYRLTFTTPGGDRHTLARAVVLALPPEALRRLDGLPLARHLRPALDAVEPVPAFKLFLVYPRPWWRELGITRGRSTTDTALRQLWYGGTCPATESTGPALLLAAYPSGHSVHAWAPWRGGPPHPAAEAGHAATAAMVEHAHTLLARMHDLPDLERPLSACRQDWTAAWHVWRPGHDPRVIGPRTRQPIPGEAIHVVGDCWTPDPGSIEGTLASADDLLRVSFELPDPQWHTGPPR</sequence>
<dbReference type="RefSeq" id="WP_184926708.1">
    <property type="nucleotide sequence ID" value="NZ_JACHMO010000001.1"/>
</dbReference>
<dbReference type="Proteomes" id="UP000552097">
    <property type="component" value="Unassembled WGS sequence"/>
</dbReference>
<dbReference type="AlphaFoldDB" id="A0A7W9M486"/>
<feature type="domain" description="Amine oxidase" evidence="1">
    <location>
        <begin position="16"/>
        <end position="466"/>
    </location>
</feature>
<evidence type="ECO:0000313" key="3">
    <source>
        <dbReference type="Proteomes" id="UP000552097"/>
    </source>
</evidence>
<comment type="caution">
    <text evidence="2">The sequence shown here is derived from an EMBL/GenBank/DDBJ whole genome shotgun (WGS) entry which is preliminary data.</text>
</comment>